<feature type="domain" description="Cathepsin propeptide inhibitor" evidence="2">
    <location>
        <begin position="43"/>
        <end position="102"/>
    </location>
</feature>
<dbReference type="SMART" id="SM00848">
    <property type="entry name" value="Inhibitor_I29"/>
    <property type="match status" value="1"/>
</dbReference>
<feature type="chain" id="PRO_5034054932" evidence="1">
    <location>
        <begin position="32"/>
        <end position="162"/>
    </location>
</feature>
<evidence type="ECO:0000313" key="3">
    <source>
        <dbReference type="Ensembl" id="ENSCAFP00020029960.1"/>
    </source>
</evidence>
<accession>A0A8C0LFH4</accession>
<proteinExistence type="predicted"/>
<dbReference type="Gene3D" id="3.90.70.10">
    <property type="entry name" value="Cysteine proteinases"/>
    <property type="match status" value="1"/>
</dbReference>
<evidence type="ECO:0000259" key="2">
    <source>
        <dbReference type="SMART" id="SM00848"/>
    </source>
</evidence>
<dbReference type="InterPro" id="IPR038765">
    <property type="entry name" value="Papain-like_cys_pep_sf"/>
</dbReference>
<dbReference type="Pfam" id="PF08246">
    <property type="entry name" value="Inhibitor_I29"/>
    <property type="match status" value="1"/>
</dbReference>
<dbReference type="AlphaFoldDB" id="A0A8C0LFH4"/>
<reference evidence="3" key="1">
    <citation type="submission" date="2025-08" db="UniProtKB">
        <authorList>
            <consortium name="Ensembl"/>
        </authorList>
    </citation>
    <scope>IDENTIFICATION</scope>
</reference>
<evidence type="ECO:0000313" key="4">
    <source>
        <dbReference type="Proteomes" id="UP000694391"/>
    </source>
</evidence>
<dbReference type="InterPro" id="IPR013128">
    <property type="entry name" value="Peptidase_C1A"/>
</dbReference>
<dbReference type="GO" id="GO:0008234">
    <property type="term" value="F:cysteine-type peptidase activity"/>
    <property type="evidence" value="ECO:0007669"/>
    <property type="project" value="InterPro"/>
</dbReference>
<organism evidence="3 4">
    <name type="scientific">Canis lupus dingo</name>
    <name type="common">dingo</name>
    <dbReference type="NCBI Taxonomy" id="286419"/>
    <lineage>
        <taxon>Eukaryota</taxon>
        <taxon>Metazoa</taxon>
        <taxon>Chordata</taxon>
        <taxon>Craniata</taxon>
        <taxon>Vertebrata</taxon>
        <taxon>Euteleostomi</taxon>
        <taxon>Mammalia</taxon>
        <taxon>Eutheria</taxon>
        <taxon>Laurasiatheria</taxon>
        <taxon>Carnivora</taxon>
        <taxon>Caniformia</taxon>
        <taxon>Canidae</taxon>
        <taxon>Canis</taxon>
    </lineage>
</organism>
<name>A0A8C0LFH4_CANLU</name>
<sequence length="162" mass="18817">YLSSICQHVTQFWNMHPSLFLAALCLGIASAAPQQDHSLDAHWSQWKEAHGKLYDKDEEGWRRTVWERNMEMIEQHNQEYSQGEHSFTLAMNAFGDMTNEEFKQVLNDFKIQKHKKGKLFPAPLFAEVPSSVDWREQGYVTPVKDQVGLYSRSLSKSKGKRN</sequence>
<dbReference type="Ensembl" id="ENSCAFT00020034532.1">
    <property type="protein sequence ID" value="ENSCAFP00020029960.1"/>
    <property type="gene ID" value="ENSCAFG00020023239.1"/>
</dbReference>
<evidence type="ECO:0000256" key="1">
    <source>
        <dbReference type="SAM" id="SignalP"/>
    </source>
</evidence>
<dbReference type="PANTHER" id="PTHR12411">
    <property type="entry name" value="CYSTEINE PROTEASE FAMILY C1-RELATED"/>
    <property type="match status" value="1"/>
</dbReference>
<dbReference type="GeneTree" id="ENSGT00940000153321"/>
<dbReference type="SUPFAM" id="SSF54001">
    <property type="entry name" value="Cysteine proteinases"/>
    <property type="match status" value="1"/>
</dbReference>
<gene>
    <name evidence="3" type="primary">LOC112643829</name>
</gene>
<keyword evidence="1" id="KW-0732">Signal</keyword>
<dbReference type="Proteomes" id="UP000694391">
    <property type="component" value="Unplaced"/>
</dbReference>
<keyword evidence="4" id="KW-1185">Reference proteome</keyword>
<reference evidence="3" key="2">
    <citation type="submission" date="2025-09" db="UniProtKB">
        <authorList>
            <consortium name="Ensembl"/>
        </authorList>
    </citation>
    <scope>IDENTIFICATION</scope>
</reference>
<protein>
    <submittedName>
        <fullName evidence="3">Cathepsin L1-like</fullName>
    </submittedName>
</protein>
<dbReference type="InterPro" id="IPR013201">
    <property type="entry name" value="Prot_inhib_I29"/>
</dbReference>
<feature type="signal peptide" evidence="1">
    <location>
        <begin position="1"/>
        <end position="31"/>
    </location>
</feature>